<organism evidence="1 2">
    <name type="scientific">Haematococcus lacustris</name>
    <name type="common">Green alga</name>
    <name type="synonym">Haematococcus pluvialis</name>
    <dbReference type="NCBI Taxonomy" id="44745"/>
    <lineage>
        <taxon>Eukaryota</taxon>
        <taxon>Viridiplantae</taxon>
        <taxon>Chlorophyta</taxon>
        <taxon>core chlorophytes</taxon>
        <taxon>Chlorophyceae</taxon>
        <taxon>CS clade</taxon>
        <taxon>Chlamydomonadales</taxon>
        <taxon>Haematococcaceae</taxon>
        <taxon>Haematococcus</taxon>
    </lineage>
</organism>
<dbReference type="PANTHER" id="PTHR23314">
    <property type="entry name" value="SPERM-ASSOCIATED ANTIGEN 6 ARMADILLO REPEAT-CONTAINING"/>
    <property type="match status" value="1"/>
</dbReference>
<gene>
    <name evidence="1" type="ORF">HaLaN_31994</name>
</gene>
<dbReference type="InterPro" id="IPR011989">
    <property type="entry name" value="ARM-like"/>
</dbReference>
<dbReference type="Proteomes" id="UP000485058">
    <property type="component" value="Unassembled WGS sequence"/>
</dbReference>
<dbReference type="AlphaFoldDB" id="A0A6A0AJH6"/>
<dbReference type="GO" id="GO:0015630">
    <property type="term" value="C:microtubule cytoskeleton"/>
    <property type="evidence" value="ECO:0007669"/>
    <property type="project" value="TreeGrafter"/>
</dbReference>
<dbReference type="Gene3D" id="1.25.10.10">
    <property type="entry name" value="Leucine-rich Repeat Variant"/>
    <property type="match status" value="1"/>
</dbReference>
<reference evidence="1 2" key="1">
    <citation type="submission" date="2020-02" db="EMBL/GenBank/DDBJ databases">
        <title>Draft genome sequence of Haematococcus lacustris strain NIES-144.</title>
        <authorList>
            <person name="Morimoto D."/>
            <person name="Nakagawa S."/>
            <person name="Yoshida T."/>
            <person name="Sawayama S."/>
        </authorList>
    </citation>
    <scope>NUCLEOTIDE SEQUENCE [LARGE SCALE GENOMIC DNA]</scope>
    <source>
        <strain evidence="1 2">NIES-144</strain>
    </source>
</reference>
<protein>
    <submittedName>
        <fullName evidence="1">Uncharacterized protein</fullName>
    </submittedName>
</protein>
<dbReference type="InterPro" id="IPR016024">
    <property type="entry name" value="ARM-type_fold"/>
</dbReference>
<dbReference type="GO" id="GO:0003341">
    <property type="term" value="P:cilium movement"/>
    <property type="evidence" value="ECO:0007669"/>
    <property type="project" value="TreeGrafter"/>
</dbReference>
<accession>A0A6A0AJH6</accession>
<proteinExistence type="predicted"/>
<feature type="non-terminal residue" evidence="1">
    <location>
        <position position="1"/>
    </location>
</feature>
<dbReference type="PANTHER" id="PTHR23314:SF0">
    <property type="entry name" value="SPERM-ASSOCIATED ANTIGEN 6"/>
    <property type="match status" value="1"/>
</dbReference>
<evidence type="ECO:0000313" key="1">
    <source>
        <dbReference type="EMBL" id="GFH32728.1"/>
    </source>
</evidence>
<dbReference type="EMBL" id="BLLF01007035">
    <property type="protein sequence ID" value="GFH32728.1"/>
    <property type="molecule type" value="Genomic_DNA"/>
</dbReference>
<dbReference type="SUPFAM" id="SSF48371">
    <property type="entry name" value="ARM repeat"/>
    <property type="match status" value="1"/>
</dbReference>
<name>A0A6A0AJH6_HAELA</name>
<evidence type="ECO:0000313" key="2">
    <source>
        <dbReference type="Proteomes" id="UP000485058"/>
    </source>
</evidence>
<keyword evidence="2" id="KW-1185">Reference proteome</keyword>
<comment type="caution">
    <text evidence="1">The sequence shown here is derived from an EMBL/GenBank/DDBJ whole genome shotgun (WGS) entry which is preliminary data.</text>
</comment>
<dbReference type="GO" id="GO:0008017">
    <property type="term" value="F:microtubule binding"/>
    <property type="evidence" value="ECO:0007669"/>
    <property type="project" value="TreeGrafter"/>
</dbReference>
<sequence>MTPAIRRNAAALLLQATQKTPDLAEVVCKGGAPAALQKYMALEAGNVDGLLAGIMITGTMSSYKALLAKAVVDSGAGLPVIEALKHSDSQVMGCSAWAVEQMAQHGEECAGPLIEAGALQHLMDMAARSVAKQELPGGLQPPQL</sequence>